<dbReference type="Pfam" id="PF00534">
    <property type="entry name" value="Glycos_transf_1"/>
    <property type="match status" value="1"/>
</dbReference>
<dbReference type="InterPro" id="IPR028098">
    <property type="entry name" value="Glyco_trans_4-like_N"/>
</dbReference>
<evidence type="ECO:0000313" key="4">
    <source>
        <dbReference type="Proteomes" id="UP000825051"/>
    </source>
</evidence>
<dbReference type="RefSeq" id="WP_220165732.1">
    <property type="nucleotide sequence ID" value="NZ_CP080507.1"/>
</dbReference>
<protein>
    <submittedName>
        <fullName evidence="3">Glycosyltransferase</fullName>
        <ecNumber evidence="3">2.4.-.-</ecNumber>
    </submittedName>
</protein>
<evidence type="ECO:0000259" key="2">
    <source>
        <dbReference type="Pfam" id="PF13439"/>
    </source>
</evidence>
<feature type="domain" description="Glycosyl transferase family 1" evidence="1">
    <location>
        <begin position="174"/>
        <end position="298"/>
    </location>
</feature>
<dbReference type="SUPFAM" id="SSF53756">
    <property type="entry name" value="UDP-Glycosyltransferase/glycogen phosphorylase"/>
    <property type="match status" value="1"/>
</dbReference>
<dbReference type="InterPro" id="IPR001296">
    <property type="entry name" value="Glyco_trans_1"/>
</dbReference>
<keyword evidence="3" id="KW-0328">Glycosyltransferase</keyword>
<dbReference type="PANTHER" id="PTHR45947">
    <property type="entry name" value="SULFOQUINOVOSYL TRANSFERASE SQD2"/>
    <property type="match status" value="1"/>
</dbReference>
<name>A0A8F9XHQ0_9BACT</name>
<dbReference type="Gene3D" id="3.40.50.2000">
    <property type="entry name" value="Glycogen Phosphorylase B"/>
    <property type="match status" value="2"/>
</dbReference>
<evidence type="ECO:0000313" key="3">
    <source>
        <dbReference type="EMBL" id="QYM80482.1"/>
    </source>
</evidence>
<proteinExistence type="predicted"/>
<keyword evidence="4" id="KW-1185">Reference proteome</keyword>
<reference evidence="3" key="1">
    <citation type="submission" date="2021-08" db="EMBL/GenBank/DDBJ databases">
        <title>Genome of a novel bacterium of the phylum Verrucomicrobia, Oleiharenicola sp. KSB-15.</title>
        <authorList>
            <person name="Chung J.-H."/>
            <person name="Ahn J.-H."/>
            <person name="Yoon Y."/>
            <person name="Kim D.-Y."/>
            <person name="An S.-H."/>
            <person name="Park I."/>
            <person name="Yeon J."/>
        </authorList>
    </citation>
    <scope>NUCLEOTIDE SEQUENCE</scope>
    <source>
        <strain evidence="3">KSB-15</strain>
    </source>
</reference>
<dbReference type="EMBL" id="CP080507">
    <property type="protein sequence ID" value="QYM80482.1"/>
    <property type="molecule type" value="Genomic_DNA"/>
</dbReference>
<accession>A0A8F9XHQ0</accession>
<gene>
    <name evidence="3" type="ORF">K0B96_07710</name>
</gene>
<dbReference type="Proteomes" id="UP000825051">
    <property type="component" value="Chromosome"/>
</dbReference>
<dbReference type="AlphaFoldDB" id="A0A8F9XHQ0"/>
<sequence>MRILLTADPELPVPPGQYGGIERLVDMWRRELRGLGHAVALAARSDSTAEVDRLFPWSGARSQSSVHAVRNTLTLWRAARSFRADVVHSSSRLVYTLPLLLTGIPVVQTYHRLPGARQVRIAARLGRRRILFTGVSEFIARLGRRGGGRWEAVHNCIDLPQLTFQPTVPADAPLVFLSRIEEVKGAREAIAIARAAGRPLVLAGNHSADANAERYWRDHIAPAIDGRQITYIGPVNDIQKNALLGSAAAMLVPVQWDEPFGMVFAEALACGTPVIASPRGALPEIVRESQNGFLIRNLDEGVAAVRAASRLSRTFCRRDAEQRFSPRAAVDKFLTLYREQAW</sequence>
<keyword evidence="3" id="KW-0808">Transferase</keyword>
<dbReference type="PANTHER" id="PTHR45947:SF3">
    <property type="entry name" value="SULFOQUINOVOSYL TRANSFERASE SQD2"/>
    <property type="match status" value="1"/>
</dbReference>
<dbReference type="EC" id="2.4.-.-" evidence="3"/>
<feature type="domain" description="Glycosyltransferase subfamily 4-like N-terminal" evidence="2">
    <location>
        <begin position="18"/>
        <end position="159"/>
    </location>
</feature>
<dbReference type="Pfam" id="PF13439">
    <property type="entry name" value="Glyco_transf_4"/>
    <property type="match status" value="1"/>
</dbReference>
<organism evidence="3 4">
    <name type="scientific">Horticoccus luteus</name>
    <dbReference type="NCBI Taxonomy" id="2862869"/>
    <lineage>
        <taxon>Bacteria</taxon>
        <taxon>Pseudomonadati</taxon>
        <taxon>Verrucomicrobiota</taxon>
        <taxon>Opitutia</taxon>
        <taxon>Opitutales</taxon>
        <taxon>Opitutaceae</taxon>
        <taxon>Horticoccus</taxon>
    </lineage>
</organism>
<dbReference type="GO" id="GO:0016757">
    <property type="term" value="F:glycosyltransferase activity"/>
    <property type="evidence" value="ECO:0007669"/>
    <property type="project" value="UniProtKB-KW"/>
</dbReference>
<evidence type="ECO:0000259" key="1">
    <source>
        <dbReference type="Pfam" id="PF00534"/>
    </source>
</evidence>
<dbReference type="KEGG" id="ole:K0B96_07710"/>
<dbReference type="InterPro" id="IPR050194">
    <property type="entry name" value="Glycosyltransferase_grp1"/>
</dbReference>